<dbReference type="OrthoDB" id="1938945at2759"/>
<accession>A0A5N6N4Z7</accession>
<gene>
    <name evidence="2" type="ORF">E3N88_24938</name>
</gene>
<evidence type="ECO:0000313" key="2">
    <source>
        <dbReference type="EMBL" id="KAD4384770.1"/>
    </source>
</evidence>
<keyword evidence="3" id="KW-1185">Reference proteome</keyword>
<name>A0A5N6N4Z7_9ASTR</name>
<feature type="compositionally biased region" description="Basic and acidic residues" evidence="1">
    <location>
        <begin position="207"/>
        <end position="224"/>
    </location>
</feature>
<feature type="region of interest" description="Disordered" evidence="1">
    <location>
        <begin position="243"/>
        <end position="282"/>
    </location>
</feature>
<feature type="region of interest" description="Disordered" evidence="1">
    <location>
        <begin position="1"/>
        <end position="42"/>
    </location>
</feature>
<comment type="caution">
    <text evidence="2">The sequence shown here is derived from an EMBL/GenBank/DDBJ whole genome shotgun (WGS) entry which is preliminary data.</text>
</comment>
<sequence length="739" mass="85492">MPTTSRSKSQSNYTSNHHDDDKKSGVSGEKRKTDANGNVSGEFSMPAKRLREVIHGWSGRWNADDEDDESEIVNIDDDDDFNGLESNDLLTAVGDLKNRKHNVRASRGLVSIICDYLCIQDLDIWGDEFRLLFLVRKQLTSYRLPTFVSLGDARGAQQFQNLNTEWPIKEETRNIELEKELEKRMKRREGYSDKCFKHKDKVYKYSEKDNKHKVETNRKREDGYNKNSYTDYKHKEDRYWDEVEQDHRHKTGQARVDINRKKRSRDHTSELESKNLKDGRQRLTDYHKSLIYDDQVTRHKDDKDARRDDNNNKNKKEVWDYRSSNVQGHDAKIDPNFDCKYYPSRGHHRVSKQETKYKDGVHEETAHHNLNSKKDLSDKVCIDYFSPKKRLKSDSQLSLPSTNELSSHLPPQSPFKAVSENLLRFGSSEDGRSMLNNHNWKWVDSNLGITRINWNSFLSWPYTPFHHIPPMFNPFMYQSMPPIPGGPPMNMNHVTLPYQFTGDGYGNWGHGRTELNDQSWDSNVAGVDLQAAAQQNGDSVHGHTDEIWSRQTDPHVENEESNLDFNIPQVMKVTESSHVSMVEKDDDTLICRAYLSKIDVSKDLTRPELYDMCTSMLSDFDQASSVPYECDCRILFLKEGLEDDTIFAVVDDSVYKKAMSLYTKQKVCFNAAGSLSVKNQEKERCAPSVDDSEEKIEVKVKDYCNNHDARLCLTDVSTSDLIECGSLNFSRIHSPETTH</sequence>
<dbReference type="EMBL" id="SZYD01000013">
    <property type="protein sequence ID" value="KAD4384770.1"/>
    <property type="molecule type" value="Genomic_DNA"/>
</dbReference>
<dbReference type="AlphaFoldDB" id="A0A5N6N4Z7"/>
<feature type="compositionally biased region" description="Polar residues" evidence="1">
    <location>
        <begin position="1"/>
        <end position="15"/>
    </location>
</feature>
<evidence type="ECO:0000256" key="1">
    <source>
        <dbReference type="SAM" id="MobiDB-lite"/>
    </source>
</evidence>
<evidence type="ECO:0000313" key="3">
    <source>
        <dbReference type="Proteomes" id="UP000326396"/>
    </source>
</evidence>
<feature type="region of interest" description="Disordered" evidence="1">
    <location>
        <begin position="297"/>
        <end position="335"/>
    </location>
</feature>
<feature type="compositionally biased region" description="Basic and acidic residues" evidence="1">
    <location>
        <begin position="16"/>
        <end position="34"/>
    </location>
</feature>
<feature type="region of interest" description="Disordered" evidence="1">
    <location>
        <begin position="393"/>
        <end position="413"/>
    </location>
</feature>
<dbReference type="Proteomes" id="UP000326396">
    <property type="component" value="Linkage Group LG3"/>
</dbReference>
<organism evidence="2 3">
    <name type="scientific">Mikania micrantha</name>
    <name type="common">bitter vine</name>
    <dbReference type="NCBI Taxonomy" id="192012"/>
    <lineage>
        <taxon>Eukaryota</taxon>
        <taxon>Viridiplantae</taxon>
        <taxon>Streptophyta</taxon>
        <taxon>Embryophyta</taxon>
        <taxon>Tracheophyta</taxon>
        <taxon>Spermatophyta</taxon>
        <taxon>Magnoliopsida</taxon>
        <taxon>eudicotyledons</taxon>
        <taxon>Gunneridae</taxon>
        <taxon>Pentapetalae</taxon>
        <taxon>asterids</taxon>
        <taxon>campanulids</taxon>
        <taxon>Asterales</taxon>
        <taxon>Asteraceae</taxon>
        <taxon>Asteroideae</taxon>
        <taxon>Heliantheae alliance</taxon>
        <taxon>Eupatorieae</taxon>
        <taxon>Mikania</taxon>
    </lineage>
</organism>
<protein>
    <submittedName>
        <fullName evidence="2">Uncharacterized protein</fullName>
    </submittedName>
</protein>
<feature type="compositionally biased region" description="Basic and acidic residues" evidence="1">
    <location>
        <begin position="297"/>
        <end position="320"/>
    </location>
</feature>
<feature type="compositionally biased region" description="Basic and acidic residues" evidence="1">
    <location>
        <begin position="266"/>
        <end position="282"/>
    </location>
</feature>
<dbReference type="PANTHER" id="PTHR34837">
    <property type="entry name" value="OS05G0595500 PROTEIN"/>
    <property type="match status" value="1"/>
</dbReference>
<feature type="compositionally biased region" description="Polar residues" evidence="1">
    <location>
        <begin position="394"/>
        <end position="410"/>
    </location>
</feature>
<proteinExistence type="predicted"/>
<reference evidence="2 3" key="1">
    <citation type="submission" date="2019-05" db="EMBL/GenBank/DDBJ databases">
        <title>Mikania micrantha, genome provides insights into the molecular mechanism of rapid growth.</title>
        <authorList>
            <person name="Liu B."/>
        </authorList>
    </citation>
    <scope>NUCLEOTIDE SEQUENCE [LARGE SCALE GENOMIC DNA]</scope>
    <source>
        <strain evidence="2">NLD-2019</strain>
        <tissue evidence="2">Leaf</tissue>
    </source>
</reference>
<dbReference type="PANTHER" id="PTHR34837:SF1">
    <property type="entry name" value="LOW PROTEIN: ZINC FINGER CCCH DOMAIN PROTEIN"/>
    <property type="match status" value="1"/>
</dbReference>
<feature type="region of interest" description="Disordered" evidence="1">
    <location>
        <begin position="207"/>
        <end position="229"/>
    </location>
</feature>